<dbReference type="EMBL" id="CAXLJM020000110">
    <property type="protein sequence ID" value="CAL8136011.1"/>
    <property type="molecule type" value="Genomic_DNA"/>
</dbReference>
<reference evidence="2 5" key="1">
    <citation type="submission" date="2024-08" db="EMBL/GenBank/DDBJ databases">
        <authorList>
            <person name="Cucini C."/>
            <person name="Frati F."/>
        </authorList>
    </citation>
    <scope>NUCLEOTIDE SEQUENCE [LARGE SCALE GENOMIC DNA]</scope>
</reference>
<comment type="caution">
    <text evidence="2">The sequence shown here is derived from an EMBL/GenBank/DDBJ whole genome shotgun (WGS) entry which is preliminary data.</text>
</comment>
<evidence type="ECO:0000313" key="2">
    <source>
        <dbReference type="EMBL" id="CAL8136009.1"/>
    </source>
</evidence>
<dbReference type="Proteomes" id="UP001642540">
    <property type="component" value="Unassembled WGS sequence"/>
</dbReference>
<feature type="compositionally biased region" description="Basic and acidic residues" evidence="1">
    <location>
        <begin position="81"/>
        <end position="95"/>
    </location>
</feature>
<protein>
    <submittedName>
        <fullName evidence="2">Uncharacterized protein</fullName>
    </submittedName>
</protein>
<evidence type="ECO:0000313" key="4">
    <source>
        <dbReference type="EMBL" id="CAL8136013.1"/>
    </source>
</evidence>
<dbReference type="EMBL" id="CAXLJM020000110">
    <property type="protein sequence ID" value="CAL8136013.1"/>
    <property type="molecule type" value="Genomic_DNA"/>
</dbReference>
<evidence type="ECO:0000313" key="3">
    <source>
        <dbReference type="EMBL" id="CAL8136011.1"/>
    </source>
</evidence>
<name>A0ABP1RUW2_9HEXA</name>
<feature type="region of interest" description="Disordered" evidence="1">
    <location>
        <begin position="74"/>
        <end position="119"/>
    </location>
</feature>
<gene>
    <name evidence="2" type="ORF">ODALV1_LOCUS26243</name>
    <name evidence="3" type="ORF">ODALV1_LOCUS26244</name>
    <name evidence="4" type="ORF">ODALV1_LOCUS26245</name>
</gene>
<organism evidence="2 5">
    <name type="scientific">Orchesella dallaii</name>
    <dbReference type="NCBI Taxonomy" id="48710"/>
    <lineage>
        <taxon>Eukaryota</taxon>
        <taxon>Metazoa</taxon>
        <taxon>Ecdysozoa</taxon>
        <taxon>Arthropoda</taxon>
        <taxon>Hexapoda</taxon>
        <taxon>Collembola</taxon>
        <taxon>Entomobryomorpha</taxon>
        <taxon>Entomobryoidea</taxon>
        <taxon>Orchesellidae</taxon>
        <taxon>Orchesellinae</taxon>
        <taxon>Orchesella</taxon>
    </lineage>
</organism>
<evidence type="ECO:0000256" key="1">
    <source>
        <dbReference type="SAM" id="MobiDB-lite"/>
    </source>
</evidence>
<accession>A0ABP1RUW2</accession>
<feature type="compositionally biased region" description="Pro residues" evidence="1">
    <location>
        <begin position="98"/>
        <end position="110"/>
    </location>
</feature>
<proteinExistence type="predicted"/>
<sequence>MADVKQRSANHTKLKNILKVVRDHPNTPLTFDTATTWMERTVQAMDDCTKAHTRCKDHRLADCPSKKTCRKCSRKHNTLLNEDRSGNNNGMDKEQNPPAIPPPVIPPPPMNTNHVSLET</sequence>
<dbReference type="EMBL" id="CAXLJM020000110">
    <property type="protein sequence ID" value="CAL8136009.1"/>
    <property type="molecule type" value="Genomic_DNA"/>
</dbReference>
<evidence type="ECO:0000313" key="5">
    <source>
        <dbReference type="Proteomes" id="UP001642540"/>
    </source>
</evidence>
<keyword evidence="5" id="KW-1185">Reference proteome</keyword>